<proteinExistence type="predicted"/>
<feature type="chain" id="PRO_5039533614" evidence="1">
    <location>
        <begin position="20"/>
        <end position="354"/>
    </location>
</feature>
<name>A0A7C9NDJ0_9ACTN</name>
<organism evidence="2 3">
    <name type="scientific">Herbidospora solisilvae</name>
    <dbReference type="NCBI Taxonomy" id="2696284"/>
    <lineage>
        <taxon>Bacteria</taxon>
        <taxon>Bacillati</taxon>
        <taxon>Actinomycetota</taxon>
        <taxon>Actinomycetes</taxon>
        <taxon>Streptosporangiales</taxon>
        <taxon>Streptosporangiaceae</taxon>
        <taxon>Herbidospora</taxon>
    </lineage>
</organism>
<sequence length="354" mass="38006">MWAVVIAAVLAGGMGAASAGEASPWRHAPLPPKKGHDSFSSVAAVGPRNIWAAGSQPALLERFDGSRWRPMPMPGAITALSASPSGDVWALTSGRAHRWDGTRWRAMRSVSKQAYVLLAAVPGGAWVSEKDRLSRYDGKRWHPVPTPADLKVSGVRFQGGTVWVLGRFETGTADHAPVGRSTPAVLRWNGRALERVPVPVRADVRGHLNIDDVVVGRGGDLWLAGYSVLGGDRMPVLQRRGGKWTTLTPPRTHAPDAIEPDGAGGVWFDYGLDQPLWRNRTGKWTKVAAPKPPPGRALGLFTHSGSGVTAHIPGTTLLVRAGATHIPQGRLINPETSERAYVSTDRFLVTGPYR</sequence>
<gene>
    <name evidence="2" type="ORF">GT755_09485</name>
</gene>
<feature type="signal peptide" evidence="1">
    <location>
        <begin position="1"/>
        <end position="19"/>
    </location>
</feature>
<evidence type="ECO:0000313" key="2">
    <source>
        <dbReference type="EMBL" id="NAS21915.1"/>
    </source>
</evidence>
<dbReference type="RefSeq" id="WP_161479296.1">
    <property type="nucleotide sequence ID" value="NZ_WXEW01000002.1"/>
</dbReference>
<evidence type="ECO:0000256" key="1">
    <source>
        <dbReference type="SAM" id="SignalP"/>
    </source>
</evidence>
<keyword evidence="1" id="KW-0732">Signal</keyword>
<dbReference type="SUPFAM" id="SSF50969">
    <property type="entry name" value="YVTN repeat-like/Quinoprotein amine dehydrogenase"/>
    <property type="match status" value="1"/>
</dbReference>
<accession>A0A7C9NDJ0</accession>
<reference evidence="2 3" key="1">
    <citation type="submission" date="2020-01" db="EMBL/GenBank/DDBJ databases">
        <title>Herbidospora sp. NEAU-GS84 nov., a novel actinomycete isolated from soil.</title>
        <authorList>
            <person name="Han L."/>
        </authorList>
    </citation>
    <scope>NUCLEOTIDE SEQUENCE [LARGE SCALE GENOMIC DNA]</scope>
    <source>
        <strain evidence="2 3">NEAU-GS84</strain>
    </source>
</reference>
<dbReference type="InterPro" id="IPR011044">
    <property type="entry name" value="Quino_amine_DH_bsu"/>
</dbReference>
<dbReference type="AlphaFoldDB" id="A0A7C9NDJ0"/>
<evidence type="ECO:0000313" key="3">
    <source>
        <dbReference type="Proteomes" id="UP000479526"/>
    </source>
</evidence>
<protein>
    <submittedName>
        <fullName evidence="2">Uncharacterized protein</fullName>
    </submittedName>
</protein>
<keyword evidence="3" id="KW-1185">Reference proteome</keyword>
<dbReference type="Proteomes" id="UP000479526">
    <property type="component" value="Unassembled WGS sequence"/>
</dbReference>
<comment type="caution">
    <text evidence="2">The sequence shown here is derived from an EMBL/GenBank/DDBJ whole genome shotgun (WGS) entry which is preliminary data.</text>
</comment>
<dbReference type="EMBL" id="WXEW01000002">
    <property type="protein sequence ID" value="NAS21915.1"/>
    <property type="molecule type" value="Genomic_DNA"/>
</dbReference>